<evidence type="ECO:0000256" key="1">
    <source>
        <dbReference type="SAM" id="Phobius"/>
    </source>
</evidence>
<dbReference type="STRING" id="1817825.A2720_02265"/>
<keyword evidence="1" id="KW-1133">Transmembrane helix</keyword>
<sequence>MAYLLVLIGALLRVLPHPANFAPIGAVALFGGVYLPKKFALALPIAAMVVSDFFIGFDSWQSRVTVYGSFLLIGLIGLWVRQRKNLATVIGGSLVGSVIFYLITNFAFFYSTSMYSHDLAGVMASYINAIPFFRNTILGDLFYTTIFFGSYELVRFYVKNYKGSRSNSRA</sequence>
<dbReference type="Pfam" id="PF20221">
    <property type="entry name" value="DUF6580"/>
    <property type="match status" value="1"/>
</dbReference>
<evidence type="ECO:0000313" key="2">
    <source>
        <dbReference type="EMBL" id="OGE81717.1"/>
    </source>
</evidence>
<comment type="caution">
    <text evidence="2">The sequence shown here is derived from an EMBL/GenBank/DDBJ whole genome shotgun (WGS) entry which is preliminary data.</text>
</comment>
<keyword evidence="1" id="KW-0472">Membrane</keyword>
<evidence type="ECO:0008006" key="4">
    <source>
        <dbReference type="Google" id="ProtNLM"/>
    </source>
</evidence>
<feature type="transmembrane region" description="Helical" evidence="1">
    <location>
        <begin position="37"/>
        <end position="57"/>
    </location>
</feature>
<feature type="transmembrane region" description="Helical" evidence="1">
    <location>
        <begin position="64"/>
        <end position="80"/>
    </location>
</feature>
<feature type="transmembrane region" description="Helical" evidence="1">
    <location>
        <begin position="86"/>
        <end position="110"/>
    </location>
</feature>
<dbReference type="EMBL" id="MFEL01000006">
    <property type="protein sequence ID" value="OGE81717.1"/>
    <property type="molecule type" value="Genomic_DNA"/>
</dbReference>
<gene>
    <name evidence="2" type="ORF">A2720_02265</name>
</gene>
<reference evidence="2 3" key="1">
    <citation type="journal article" date="2016" name="Nat. Commun.">
        <title>Thousands of microbial genomes shed light on interconnected biogeochemical processes in an aquifer system.</title>
        <authorList>
            <person name="Anantharaman K."/>
            <person name="Brown C.T."/>
            <person name="Hug L.A."/>
            <person name="Sharon I."/>
            <person name="Castelle C.J."/>
            <person name="Probst A.J."/>
            <person name="Thomas B.C."/>
            <person name="Singh A."/>
            <person name="Wilkins M.J."/>
            <person name="Karaoz U."/>
            <person name="Brodie E.L."/>
            <person name="Williams K.H."/>
            <person name="Hubbard S.S."/>
            <person name="Banfield J.F."/>
        </authorList>
    </citation>
    <scope>NUCLEOTIDE SEQUENCE [LARGE SCALE GENOMIC DNA]</scope>
</reference>
<name>A0A1F5NVL2_9BACT</name>
<dbReference type="InterPro" id="IPR046487">
    <property type="entry name" value="DUF6580"/>
</dbReference>
<keyword evidence="1" id="KW-0812">Transmembrane</keyword>
<accession>A0A1F5NVL2</accession>
<organism evidence="2 3">
    <name type="scientific">Candidatus Doudnabacteria bacterium RIFCSPHIGHO2_01_FULL_46_24</name>
    <dbReference type="NCBI Taxonomy" id="1817825"/>
    <lineage>
        <taxon>Bacteria</taxon>
        <taxon>Candidatus Doudnaibacteriota</taxon>
    </lineage>
</organism>
<evidence type="ECO:0000313" key="3">
    <source>
        <dbReference type="Proteomes" id="UP000178892"/>
    </source>
</evidence>
<dbReference type="Proteomes" id="UP000178892">
    <property type="component" value="Unassembled WGS sequence"/>
</dbReference>
<proteinExistence type="predicted"/>
<protein>
    <recommendedName>
        <fullName evidence="4">Rod shape-determining protein MreD</fullName>
    </recommendedName>
</protein>
<dbReference type="AlphaFoldDB" id="A0A1F5NVL2"/>